<sequence length="32" mass="3743">MPLAIAQTRLELAHIIGKRLEEYLGNTHLWRV</sequence>
<proteinExistence type="predicted"/>
<dbReference type="Proteomes" id="UP000248272">
    <property type="component" value="Unassembled WGS sequence"/>
</dbReference>
<comment type="caution">
    <text evidence="1">The sequence shown here is derived from an EMBL/GenBank/DDBJ whole genome shotgun (WGS) entry which is preliminary data.</text>
</comment>
<accession>A0A2Z6UWC6</accession>
<organism evidence="1 2">
    <name type="scientific">Microcystis aeruginosa Sj</name>
    <dbReference type="NCBI Taxonomy" id="1979544"/>
    <lineage>
        <taxon>Bacteria</taxon>
        <taxon>Bacillati</taxon>
        <taxon>Cyanobacteriota</taxon>
        <taxon>Cyanophyceae</taxon>
        <taxon>Oscillatoriophycideae</taxon>
        <taxon>Chroococcales</taxon>
        <taxon>Microcystaceae</taxon>
        <taxon>Microcystis</taxon>
    </lineage>
</organism>
<protein>
    <submittedName>
        <fullName evidence="1">Uncharacterized protein</fullName>
    </submittedName>
</protein>
<dbReference type="AlphaFoldDB" id="A0A2Z6UWC6"/>
<dbReference type="EMBL" id="BDSG01000104">
    <property type="protein sequence ID" value="GBL11931.1"/>
    <property type="molecule type" value="Genomic_DNA"/>
</dbReference>
<gene>
    <name evidence="1" type="ORF">MSj_03441</name>
</gene>
<reference evidence="1 2" key="1">
    <citation type="journal article" date="2018" name="Front. Microbiol.">
        <title>Adaptation of the Freshwater Bloom-Forming Cyanobacterium Microcystis aeruginosa to Brackish Water Is Driven by Recent Horizontal Transfer of Sucrose Genes.</title>
        <authorList>
            <person name="Tanabe Y."/>
            <person name="Hodoki Y."/>
            <person name="Sano T."/>
            <person name="Tada K."/>
            <person name="Watanabe M.M."/>
        </authorList>
    </citation>
    <scope>NUCLEOTIDE SEQUENCE [LARGE SCALE GENOMIC DNA]</scope>
    <source>
        <strain evidence="1 2">Sj</strain>
    </source>
</reference>
<evidence type="ECO:0000313" key="2">
    <source>
        <dbReference type="Proteomes" id="UP000248272"/>
    </source>
</evidence>
<name>A0A2Z6UWC6_MICAE</name>
<evidence type="ECO:0000313" key="1">
    <source>
        <dbReference type="EMBL" id="GBL11931.1"/>
    </source>
</evidence>